<dbReference type="AlphaFoldDB" id="A0A9D1DEU9"/>
<keyword evidence="1" id="KW-0540">Nuclease</keyword>
<dbReference type="SMART" id="SM00849">
    <property type="entry name" value="Lactamase_B"/>
    <property type="match status" value="1"/>
</dbReference>
<dbReference type="CDD" id="cd07732">
    <property type="entry name" value="metallo-hydrolase-like_MBL-fold"/>
    <property type="match status" value="1"/>
</dbReference>
<keyword evidence="2" id="KW-0694">RNA-binding</keyword>
<evidence type="ECO:0000313" key="5">
    <source>
        <dbReference type="Proteomes" id="UP000824242"/>
    </source>
</evidence>
<evidence type="ECO:0000256" key="2">
    <source>
        <dbReference type="ARBA" id="ARBA00022884"/>
    </source>
</evidence>
<reference evidence="4" key="2">
    <citation type="journal article" date="2021" name="PeerJ">
        <title>Extensive microbial diversity within the chicken gut microbiome revealed by metagenomics and culture.</title>
        <authorList>
            <person name="Gilroy R."/>
            <person name="Ravi A."/>
            <person name="Getino M."/>
            <person name="Pursley I."/>
            <person name="Horton D.L."/>
            <person name="Alikhan N.F."/>
            <person name="Baker D."/>
            <person name="Gharbi K."/>
            <person name="Hall N."/>
            <person name="Watson M."/>
            <person name="Adriaenssens E.M."/>
            <person name="Foster-Nyarko E."/>
            <person name="Jarju S."/>
            <person name="Secka A."/>
            <person name="Antonio M."/>
            <person name="Oren A."/>
            <person name="Chaudhuri R.R."/>
            <person name="La Ragione R."/>
            <person name="Hildebrand F."/>
            <person name="Pallen M.J."/>
        </authorList>
    </citation>
    <scope>NUCLEOTIDE SEQUENCE</scope>
    <source>
        <strain evidence="4">ChiSxjej1B13-7958</strain>
    </source>
</reference>
<dbReference type="PANTHER" id="PTHR43694:SF1">
    <property type="entry name" value="RIBONUCLEASE J"/>
    <property type="match status" value="1"/>
</dbReference>
<reference evidence="4" key="1">
    <citation type="submission" date="2020-10" db="EMBL/GenBank/DDBJ databases">
        <authorList>
            <person name="Gilroy R."/>
        </authorList>
    </citation>
    <scope>NUCLEOTIDE SEQUENCE</scope>
    <source>
        <strain evidence="4">ChiSxjej1B13-7958</strain>
    </source>
</reference>
<dbReference type="SUPFAM" id="SSF56281">
    <property type="entry name" value="Metallo-hydrolase/oxidoreductase"/>
    <property type="match status" value="1"/>
</dbReference>
<name>A0A9D1DEU9_9FIRM</name>
<dbReference type="PANTHER" id="PTHR43694">
    <property type="entry name" value="RIBONUCLEASE J"/>
    <property type="match status" value="1"/>
</dbReference>
<accession>A0A9D1DEU9</accession>
<gene>
    <name evidence="4" type="ORF">IAB89_01095</name>
</gene>
<dbReference type="InterPro" id="IPR001279">
    <property type="entry name" value="Metallo-B-lactamas"/>
</dbReference>
<comment type="caution">
    <text evidence="4">The sequence shown here is derived from an EMBL/GenBank/DDBJ whole genome shotgun (WGS) entry which is preliminary data.</text>
</comment>
<dbReference type="GO" id="GO:0004527">
    <property type="term" value="F:exonuclease activity"/>
    <property type="evidence" value="ECO:0007669"/>
    <property type="project" value="UniProtKB-KW"/>
</dbReference>
<dbReference type="InterPro" id="IPR036866">
    <property type="entry name" value="RibonucZ/Hydroxyglut_hydro"/>
</dbReference>
<sequence>MKLTIHRGTHQIGGCVTEITTATTRIFLDFGAELPGPNGEIRQETLSIPGLTEGNPRCDGVFFTHAHGDHMGNIHRILPAVPLYMGKAARAISLVLNQQLDTVMNRERQLAAFQRAHIFTAGEAISVGDITVTPIWVDHSAFDSYMFLIDADGIRVLHTGDFRGHGRYGCSLPRALHTYAKNVDWLITEGTMLSRPHENVRSEWELSEEAGKILKKHQRVFVLCSSTNIDRIHTFCRANPDRRPIVCDRYQKNVLDTAVNNAPGWLNGYDFRQVIPDSPRNQKLHEWMDEKGFLMFVRANDHFRKRMEFCKGSCKVIYSMWNGYREGPMQNARIVDFLDGFDVIPLHTSGHVTPTDLRRVYEGVRPRRGVIPMHTENPEGFQRIIPAEKLRFLRDGETFLLD</sequence>
<dbReference type="Gene3D" id="3.60.15.10">
    <property type="entry name" value="Ribonuclease Z/Hydroxyacylglutathione hydrolase-like"/>
    <property type="match status" value="1"/>
</dbReference>
<evidence type="ECO:0000256" key="1">
    <source>
        <dbReference type="ARBA" id="ARBA00022839"/>
    </source>
</evidence>
<evidence type="ECO:0000259" key="3">
    <source>
        <dbReference type="SMART" id="SM00849"/>
    </source>
</evidence>
<dbReference type="Pfam" id="PF12706">
    <property type="entry name" value="Lactamase_B_2"/>
    <property type="match status" value="1"/>
</dbReference>
<dbReference type="InterPro" id="IPR042173">
    <property type="entry name" value="RNase_J_2"/>
</dbReference>
<dbReference type="Gene3D" id="3.40.50.10710">
    <property type="entry name" value="Metallo-hydrolase/oxidoreductase"/>
    <property type="match status" value="1"/>
</dbReference>
<dbReference type="GO" id="GO:0003723">
    <property type="term" value="F:RNA binding"/>
    <property type="evidence" value="ECO:0007669"/>
    <property type="project" value="UniProtKB-KW"/>
</dbReference>
<organism evidence="4 5">
    <name type="scientific">Candidatus Caccousia avicola</name>
    <dbReference type="NCBI Taxonomy" id="2840721"/>
    <lineage>
        <taxon>Bacteria</taxon>
        <taxon>Bacillati</taxon>
        <taxon>Bacillota</taxon>
        <taxon>Clostridia</taxon>
        <taxon>Eubacteriales</taxon>
        <taxon>Oscillospiraceae</taxon>
        <taxon>Oscillospiraceae incertae sedis</taxon>
        <taxon>Candidatus Caccousia</taxon>
    </lineage>
</organism>
<protein>
    <submittedName>
        <fullName evidence="4">MBL fold metallo-hydrolase</fullName>
    </submittedName>
</protein>
<proteinExistence type="predicted"/>
<keyword evidence="1" id="KW-0378">Hydrolase</keyword>
<evidence type="ECO:0000313" key="4">
    <source>
        <dbReference type="EMBL" id="HIR46244.1"/>
    </source>
</evidence>
<keyword evidence="1" id="KW-0269">Exonuclease</keyword>
<dbReference type="EMBL" id="DVGZ01000013">
    <property type="protein sequence ID" value="HIR46244.1"/>
    <property type="molecule type" value="Genomic_DNA"/>
</dbReference>
<feature type="domain" description="Metallo-beta-lactamase" evidence="3">
    <location>
        <begin position="13"/>
        <end position="197"/>
    </location>
</feature>
<dbReference type="Proteomes" id="UP000824242">
    <property type="component" value="Unassembled WGS sequence"/>
</dbReference>